<protein>
    <submittedName>
        <fullName evidence="1">DUF523 domain-containing protein</fullName>
    </submittedName>
</protein>
<evidence type="ECO:0000313" key="1">
    <source>
        <dbReference type="EMBL" id="MBR0574876.1"/>
    </source>
</evidence>
<dbReference type="EMBL" id="JAGSCS010000001">
    <property type="protein sequence ID" value="MBR0574876.1"/>
    <property type="molecule type" value="Genomic_DNA"/>
</dbReference>
<proteinExistence type="predicted"/>
<dbReference type="PANTHER" id="PTHR30087:SF1">
    <property type="entry name" value="HYPOTHETICAL CYTOSOLIC PROTEIN"/>
    <property type="match status" value="1"/>
</dbReference>
<dbReference type="Proteomes" id="UP000675379">
    <property type="component" value="Unassembled WGS sequence"/>
</dbReference>
<dbReference type="RefSeq" id="WP_211799390.1">
    <property type="nucleotide sequence ID" value="NZ_JAGSCS010000001.1"/>
</dbReference>
<dbReference type="Pfam" id="PF04463">
    <property type="entry name" value="2-thiour_desulf"/>
    <property type="match status" value="1"/>
</dbReference>
<dbReference type="AlphaFoldDB" id="A0A941CLJ5"/>
<accession>A0A941CLJ5</accession>
<sequence length="143" mass="15662">MKEKILVSACLLGEKVRYDGRGYDPSPLESLKERYTLIPVCPEVLGGLSVPRDPAEILSGRVLTRQGRDVTAEFEEGARKVLTLCQQEGITKAILKSKSPSCGKDRIYDGSHTKTLIPGHGKTVELLLESTITVYTEFELGGL</sequence>
<gene>
    <name evidence="1" type="ORF">KCG48_00840</name>
</gene>
<keyword evidence="2" id="KW-1185">Reference proteome</keyword>
<organism evidence="1 2">
    <name type="scientific">Proteiniclasticum sediminis</name>
    <dbReference type="NCBI Taxonomy" id="2804028"/>
    <lineage>
        <taxon>Bacteria</taxon>
        <taxon>Bacillati</taxon>
        <taxon>Bacillota</taxon>
        <taxon>Clostridia</taxon>
        <taxon>Eubacteriales</taxon>
        <taxon>Clostridiaceae</taxon>
        <taxon>Proteiniclasticum</taxon>
    </lineage>
</organism>
<dbReference type="PANTHER" id="PTHR30087">
    <property type="entry name" value="INNER MEMBRANE PROTEIN"/>
    <property type="match status" value="1"/>
</dbReference>
<evidence type="ECO:0000313" key="2">
    <source>
        <dbReference type="Proteomes" id="UP000675379"/>
    </source>
</evidence>
<name>A0A941CLJ5_9CLOT</name>
<dbReference type="InterPro" id="IPR007553">
    <property type="entry name" value="2-thiour_desulf"/>
</dbReference>
<reference evidence="1" key="1">
    <citation type="submission" date="2021-04" db="EMBL/GenBank/DDBJ databases">
        <title>Proteiniclasticum sedimins sp. nov., an obligate anaerobic bacterium isolated from anaerobic sludge.</title>
        <authorList>
            <person name="Liu J."/>
        </authorList>
    </citation>
    <scope>NUCLEOTIDE SEQUENCE</scope>
    <source>
        <strain evidence="1">BAD-10</strain>
    </source>
</reference>
<comment type="caution">
    <text evidence="1">The sequence shown here is derived from an EMBL/GenBank/DDBJ whole genome shotgun (WGS) entry which is preliminary data.</text>
</comment>